<dbReference type="EMBL" id="CAMAPF010000984">
    <property type="protein sequence ID" value="CAH9134959.1"/>
    <property type="molecule type" value="Genomic_DNA"/>
</dbReference>
<comment type="caution">
    <text evidence="1">The sequence shown here is derived from an EMBL/GenBank/DDBJ whole genome shotgun (WGS) entry which is preliminary data.</text>
</comment>
<accession>A0AAV0FIB2</accession>
<evidence type="ECO:0000313" key="2">
    <source>
        <dbReference type="Proteomes" id="UP001152523"/>
    </source>
</evidence>
<reference evidence="1" key="1">
    <citation type="submission" date="2022-07" db="EMBL/GenBank/DDBJ databases">
        <authorList>
            <person name="Macas J."/>
            <person name="Novak P."/>
            <person name="Neumann P."/>
        </authorList>
    </citation>
    <scope>NUCLEOTIDE SEQUENCE</scope>
</reference>
<evidence type="ECO:0000313" key="1">
    <source>
        <dbReference type="EMBL" id="CAH9134959.1"/>
    </source>
</evidence>
<dbReference type="SUPFAM" id="SSF48371">
    <property type="entry name" value="ARM repeat"/>
    <property type="match status" value="1"/>
</dbReference>
<evidence type="ECO:0008006" key="3">
    <source>
        <dbReference type="Google" id="ProtNLM"/>
    </source>
</evidence>
<dbReference type="Proteomes" id="UP001152523">
    <property type="component" value="Unassembled WGS sequence"/>
</dbReference>
<dbReference type="PANTHER" id="PTHR46087:SF9">
    <property type="entry name" value="ARM REPEAT SUPERFAMILY PROTEIN"/>
    <property type="match status" value="1"/>
</dbReference>
<dbReference type="InterPro" id="IPR016024">
    <property type="entry name" value="ARM-type_fold"/>
</dbReference>
<dbReference type="InterPro" id="IPR049152">
    <property type="entry name" value="EFR3-like_ARM"/>
</dbReference>
<gene>
    <name evidence="1" type="ORF">CEPIT_LOCUS34149</name>
</gene>
<name>A0AAV0FIB2_9ASTE</name>
<protein>
    <recommendedName>
        <fullName evidence="3">ARM repeat superfamily protein</fullName>
    </recommendedName>
</protein>
<organism evidence="1 2">
    <name type="scientific">Cuscuta epithymum</name>
    <dbReference type="NCBI Taxonomy" id="186058"/>
    <lineage>
        <taxon>Eukaryota</taxon>
        <taxon>Viridiplantae</taxon>
        <taxon>Streptophyta</taxon>
        <taxon>Embryophyta</taxon>
        <taxon>Tracheophyta</taxon>
        <taxon>Spermatophyta</taxon>
        <taxon>Magnoliopsida</taxon>
        <taxon>eudicotyledons</taxon>
        <taxon>Gunneridae</taxon>
        <taxon>Pentapetalae</taxon>
        <taxon>asterids</taxon>
        <taxon>lamiids</taxon>
        <taxon>Solanales</taxon>
        <taxon>Convolvulaceae</taxon>
        <taxon>Cuscuteae</taxon>
        <taxon>Cuscuta</taxon>
        <taxon>Cuscuta subgen. Cuscuta</taxon>
    </lineage>
</organism>
<dbReference type="PANTHER" id="PTHR46087">
    <property type="entry name" value="PUTATIVE, EXPRESSED-RELATED"/>
    <property type="match status" value="1"/>
</dbReference>
<proteinExistence type="predicted"/>
<sequence>MRIVSGVISRQVLPACGSLCFFCPAMRARSRQPVKRYKKLISDIFPKSQEEPNDRKIGKLCEYAAKNPLRIPKITASLEQRCYKELRNENFRSVKAVLCIYKKLIVSCTEQMPLFSNSLLSIISTLLDQTQQDDMLIVGCQSLFDFVNNQKDGTFMFNFEAYIPKLCQLAQEMGEDDRANILRAAALQALFSLVRFMGENSHISIEFDNIVSVILENYERPKKESQDPEQNLWAEGETKVEGYIPAEHITSIPSWSMSQNDKGEINFSVEEAKNPFFWSRMSLCAMAKLGNEATTMRRVLESLFRYFDTENSWPLEHGVAFPVLRDMQHIMDNSGENVHFLLSILVKHLDHKNVIKQPKMQLDIIKVVSTLTQHTKMQHSVALISSISDVMRHLRKSMHYSLDDSHLEADMIKWNVYFQQAVDECLVELCNKIGDAGPILDVMAVMLENISSVTLVARSVVAAVYRTAQIIAPLPNFSCQKKAFPEALFHQLIPAMVHPDHETRIGAHQIFSVVLVPSSVCPNKDMYVPRMQKGVGLPRTLSRNVSVFSSSAALFEKLRDQRFPCEKLNYENKEDEENHTSGMLNRIRSTYSRVYSMKGGSPSLTGNSTDPPHKRFDVVSLKLTYHQIRILLSSIWVQSTSPANLPANYEAIAHTYSLVLLFSRAKNSYREAMVRSFQVAFSLRKVPLSGGALPSSCRWSLFVLATSMIIFAAKAYDISSLVPRVKETLGDNTVDPYLRLVDDCKLEAVETGFGSKEDEDSAVMRLSQLEVKEEHSRASLVSIIMESLDNLSNTEVSNIREALLKDFSPEDVSLVGAQLFKDSKLKHEGLDSDGNKSMEVAPNIPIEDDDILSSVEGVYNRSPHQLVMEAPNLLNIDQLLESAMHSAARVGKTTAATSPCYSFNELANHCDAHLAGKKEKMLTLMSIQQRHEICINRTSEQADEGNRIEDSENQATNTFKAQNLAIIPVTPFADNVPFRLCSTEFQQQHPESLRLPALSPFDNFLKAAGC</sequence>
<dbReference type="InterPro" id="IPR055296">
    <property type="entry name" value="SRL2-like"/>
</dbReference>
<dbReference type="Pfam" id="PF21052">
    <property type="entry name" value="EFR3_ARM"/>
    <property type="match status" value="1"/>
</dbReference>
<keyword evidence="2" id="KW-1185">Reference proteome</keyword>
<dbReference type="AlphaFoldDB" id="A0AAV0FIB2"/>